<accession>A0ABN6Y3A3</accession>
<evidence type="ECO:0008006" key="3">
    <source>
        <dbReference type="Google" id="ProtNLM"/>
    </source>
</evidence>
<evidence type="ECO:0000313" key="1">
    <source>
        <dbReference type="EMBL" id="BDZ51561.1"/>
    </source>
</evidence>
<protein>
    <recommendedName>
        <fullName evidence="3">DUF4333 domain-containing protein</fullName>
    </recommendedName>
</protein>
<keyword evidence="2" id="KW-1185">Reference proteome</keyword>
<dbReference type="Proteomes" id="UP001321486">
    <property type="component" value="Chromosome"/>
</dbReference>
<dbReference type="RefSeq" id="WP_286344303.1">
    <property type="nucleotide sequence ID" value="NZ_AP027732.1"/>
</dbReference>
<proteinExistence type="predicted"/>
<dbReference type="EMBL" id="AP027732">
    <property type="protein sequence ID" value="BDZ51561.1"/>
    <property type="molecule type" value="Genomic_DNA"/>
</dbReference>
<reference evidence="2" key="1">
    <citation type="journal article" date="2019" name="Int. J. Syst. Evol. Microbiol.">
        <title>The Global Catalogue of Microorganisms (GCM) 10K type strain sequencing project: providing services to taxonomists for standard genome sequencing and annotation.</title>
        <authorList>
            <consortium name="The Broad Institute Genomics Platform"/>
            <consortium name="The Broad Institute Genome Sequencing Center for Infectious Disease"/>
            <person name="Wu L."/>
            <person name="Ma J."/>
        </authorList>
    </citation>
    <scope>NUCLEOTIDE SEQUENCE [LARGE SCALE GENOMIC DNA]</scope>
    <source>
        <strain evidence="2">NBRC 108728</strain>
    </source>
</reference>
<sequence length="144" mass="14907">MRRILPVTAILIALTFVAGCSVVSTGVMPHPSPTRAAASNRSATGALISALASCGLFPDDDGVELGDKVALALASQPHGEPTDVDAVTARCTLTALGLPAKEGELFDTTAATGGYQTLQWGRWSASLRVKDTLHFEVDVFAVPS</sequence>
<name>A0ABN6Y3A3_9MICO</name>
<gene>
    <name evidence="1" type="ORF">GCM10025867_38020</name>
</gene>
<evidence type="ECO:0000313" key="2">
    <source>
        <dbReference type="Proteomes" id="UP001321486"/>
    </source>
</evidence>
<dbReference type="PROSITE" id="PS51257">
    <property type="entry name" value="PROKAR_LIPOPROTEIN"/>
    <property type="match status" value="1"/>
</dbReference>
<organism evidence="1 2">
    <name type="scientific">Frondihabitans sucicola</name>
    <dbReference type="NCBI Taxonomy" id="1268041"/>
    <lineage>
        <taxon>Bacteria</taxon>
        <taxon>Bacillati</taxon>
        <taxon>Actinomycetota</taxon>
        <taxon>Actinomycetes</taxon>
        <taxon>Micrococcales</taxon>
        <taxon>Microbacteriaceae</taxon>
        <taxon>Frondihabitans</taxon>
    </lineage>
</organism>